<evidence type="ECO:0000313" key="1">
    <source>
        <dbReference type="EMBL" id="QXQ14256.1"/>
    </source>
</evidence>
<dbReference type="EMBL" id="CP079105">
    <property type="protein sequence ID" value="QXQ14256.1"/>
    <property type="molecule type" value="Genomic_DNA"/>
</dbReference>
<accession>A0ABX8SAC0</accession>
<keyword evidence="2" id="KW-1185">Reference proteome</keyword>
<organism evidence="1 2">
    <name type="scientific">Skermania pinensis</name>
    <dbReference type="NCBI Taxonomy" id="39122"/>
    <lineage>
        <taxon>Bacteria</taxon>
        <taxon>Bacillati</taxon>
        <taxon>Actinomycetota</taxon>
        <taxon>Actinomycetes</taxon>
        <taxon>Mycobacteriales</taxon>
        <taxon>Gordoniaceae</taxon>
        <taxon>Skermania</taxon>
    </lineage>
</organism>
<reference evidence="1" key="1">
    <citation type="submission" date="2021-07" db="EMBL/GenBank/DDBJ databases">
        <title>Candidatus Kaistella beijingensis sp. nov. isolated from a municipal wastewater treatment plant is involved in sludge foaming.</title>
        <authorList>
            <person name="Song Y."/>
            <person name="Liu S.-J."/>
        </authorList>
    </citation>
    <scope>NUCLEOTIDE SEQUENCE</scope>
    <source>
        <strain evidence="1">DSM 43998</strain>
    </source>
</reference>
<dbReference type="Proteomes" id="UP000887023">
    <property type="component" value="Chromosome"/>
</dbReference>
<dbReference type="RefSeq" id="WP_066466892.1">
    <property type="nucleotide sequence ID" value="NZ_CBCRUZ010000003.1"/>
</dbReference>
<proteinExistence type="predicted"/>
<evidence type="ECO:0000313" key="2">
    <source>
        <dbReference type="Proteomes" id="UP000887023"/>
    </source>
</evidence>
<protein>
    <submittedName>
        <fullName evidence="1">WSD1 family O-acyltransferase</fullName>
    </submittedName>
</protein>
<sequence>MVRGDEPRPSLSGARLAVADVTHYLTSTPEGPTDWMIYWVFDNGAAGPPEIDEITAALRDREQYVTALARRVVEVPGNLDSPYWVADHTPLTDRLSVSADPITWHDALHSILRQFIPGIDVREFTWRLTVHTDVRGAPTGPDGSATGFESGSATGFESGSATVVSAQFSHAVLFGKQLEAVSQALFAQVPAPLRVDGLGAAVARPRPISAGLLGLVRLPYEFARWQVLQRRAVRTIHRAGRLAVPGAARQARLIDSRPMPVAATALLPEVRVLRPDLAGVRGKGVTVTAFVLTAVSFVAERYQNEVGQPCLPDLTALVWVALGDDSRMPGVNQVTEIETDLCPAIADPLERARAVNAALSSASVAERRLEPLYQAQAATPFPIHRWLLRRVSGRTSTARCDIAVSSVQRGDTSADWSLAGRPHAFGCHLGRVMTTYPHLSHTLTGGGDDLTVTVTALPTTIDIDRYARLLAAAFADLGAAFADVAAGAEIGSTD</sequence>
<name>A0ABX8SAC0_9ACTN</name>
<gene>
    <name evidence="1" type="ORF">KV203_02135</name>
</gene>